<dbReference type="EMBL" id="CP003563">
    <property type="protein sequence ID" value="AFL54398.1"/>
    <property type="molecule type" value="Genomic_DNA"/>
</dbReference>
<dbReference type="STRING" id="1185652.USDA257_c58870"/>
<organism evidence="1 2">
    <name type="scientific">Sinorhizobium fredii (strain USDA 257)</name>
    <dbReference type="NCBI Taxonomy" id="1185652"/>
    <lineage>
        <taxon>Bacteria</taxon>
        <taxon>Pseudomonadati</taxon>
        <taxon>Pseudomonadota</taxon>
        <taxon>Alphaproteobacteria</taxon>
        <taxon>Hyphomicrobiales</taxon>
        <taxon>Rhizobiaceae</taxon>
        <taxon>Sinorhizobium/Ensifer group</taxon>
        <taxon>Sinorhizobium</taxon>
    </lineage>
</organism>
<dbReference type="KEGG" id="sfd:USDA257_c58870"/>
<evidence type="ECO:0000313" key="2">
    <source>
        <dbReference type="Proteomes" id="UP000006180"/>
    </source>
</evidence>
<protein>
    <recommendedName>
        <fullName evidence="3">N-acetyltransferase domain-containing protein</fullName>
    </recommendedName>
</protein>
<accession>I3XEU2</accession>
<proteinExistence type="predicted"/>
<dbReference type="AlphaFoldDB" id="I3XEU2"/>
<reference evidence="1 2" key="1">
    <citation type="journal article" date="2012" name="J. Bacteriol.">
        <title>Complete genome sequence of the broad-host-range strain Sinorhizobium fredii USDA257.</title>
        <authorList>
            <person name="Schuldes J."/>
            <person name="Rodriguez Orbegoso M."/>
            <person name="Schmeisser C."/>
            <person name="Krishnan H.B."/>
            <person name="Daniel R."/>
            <person name="Streit W.R."/>
        </authorList>
    </citation>
    <scope>NUCLEOTIDE SEQUENCE [LARGE SCALE GENOMIC DNA]</scope>
    <source>
        <strain evidence="1 2">USDA 257</strain>
    </source>
</reference>
<evidence type="ECO:0000313" key="1">
    <source>
        <dbReference type="EMBL" id="AFL54398.1"/>
    </source>
</evidence>
<dbReference type="Gene3D" id="3.40.630.30">
    <property type="match status" value="1"/>
</dbReference>
<sequence>MPSSLPSKAVRFGKRASKKAPASAAPIAVRFLHRADVDALLVLERAKWTGAQAASRADLERRIAAFPGLSIGAFSTETGAALASLFLKPVTPEQIRAARTWSECAAISSPPPANARALFGISLSSTDALAVRLIFEFFWPYALKQGWRRIYLGSPMPGLAAWRRANPEAPIDEYVWETHNKLPRDPQLRYYYKKGFRRIEGWKADYFPHEPSLDHAALLRADIPLSSVSPLWTLMPLSWLERMRSLLFLVA</sequence>
<gene>
    <name evidence="1" type="ORF">USDA257_c58870</name>
</gene>
<dbReference type="PATRIC" id="fig|1185652.3.peg.6117"/>
<dbReference type="Proteomes" id="UP000006180">
    <property type="component" value="Chromosome"/>
</dbReference>
<dbReference type="HOGENOM" id="CLU_1141849_0_0_5"/>
<evidence type="ECO:0008006" key="3">
    <source>
        <dbReference type="Google" id="ProtNLM"/>
    </source>
</evidence>
<name>I3XEU2_SINF2</name>
<dbReference type="RefSeq" id="WP_014766503.1">
    <property type="nucleotide sequence ID" value="NC_018000.1"/>
</dbReference>
<dbReference type="eggNOG" id="ENOG5033UCQ">
    <property type="taxonomic scope" value="Bacteria"/>
</dbReference>